<keyword evidence="4" id="KW-0812">Transmembrane</keyword>
<dbReference type="InterPro" id="IPR026298">
    <property type="entry name" value="Bcl-2_fam"/>
</dbReference>
<dbReference type="PANTHER" id="PTHR11256">
    <property type="entry name" value="BCL-2 RELATED"/>
    <property type="match status" value="1"/>
</dbReference>
<keyword evidence="4" id="KW-1133">Transmembrane helix</keyword>
<comment type="caution">
    <text evidence="6">The sequence shown here is derived from an EMBL/GenBank/DDBJ whole genome shotgun (WGS) entry which is preliminary data.</text>
</comment>
<dbReference type="InterPro" id="IPR046371">
    <property type="entry name" value="Bcl-2_BH1-3"/>
</dbReference>
<feature type="transmembrane region" description="Helical" evidence="4">
    <location>
        <begin position="158"/>
        <end position="175"/>
    </location>
</feature>
<protein>
    <recommendedName>
        <fullName evidence="5">Bcl-2 Bcl-2 homology region 1-3 domain-containing protein</fullName>
    </recommendedName>
</protein>
<evidence type="ECO:0000256" key="1">
    <source>
        <dbReference type="ARBA" id="ARBA00009458"/>
    </source>
</evidence>
<feature type="region of interest" description="Disordered" evidence="3">
    <location>
        <begin position="1"/>
        <end position="20"/>
    </location>
</feature>
<dbReference type="Proteomes" id="UP001209878">
    <property type="component" value="Unassembled WGS sequence"/>
</dbReference>
<keyword evidence="4" id="KW-0472">Membrane</keyword>
<dbReference type="Pfam" id="PF00452">
    <property type="entry name" value="Bcl-2"/>
    <property type="match status" value="1"/>
</dbReference>
<dbReference type="Gene3D" id="1.10.437.10">
    <property type="entry name" value="Blc2-like"/>
    <property type="match status" value="1"/>
</dbReference>
<dbReference type="GO" id="GO:0042981">
    <property type="term" value="P:regulation of apoptotic process"/>
    <property type="evidence" value="ECO:0007669"/>
    <property type="project" value="InterPro"/>
</dbReference>
<proteinExistence type="inferred from homology"/>
<dbReference type="PANTHER" id="PTHR11256:SF56">
    <property type="entry name" value="BCL-2 BCL-2 HOMOLOGY REGION 1-3 DOMAIN-CONTAINING PROTEIN"/>
    <property type="match status" value="1"/>
</dbReference>
<feature type="domain" description="Bcl-2 Bcl-2 homology region 1-3" evidence="5">
    <location>
        <begin position="83"/>
        <end position="180"/>
    </location>
</feature>
<keyword evidence="7" id="KW-1185">Reference proteome</keyword>
<keyword evidence="2" id="KW-0053">Apoptosis</keyword>
<dbReference type="GO" id="GO:0015267">
    <property type="term" value="F:channel activity"/>
    <property type="evidence" value="ECO:0007669"/>
    <property type="project" value="TreeGrafter"/>
</dbReference>
<evidence type="ECO:0000256" key="4">
    <source>
        <dbReference type="SAM" id="Phobius"/>
    </source>
</evidence>
<evidence type="ECO:0000313" key="7">
    <source>
        <dbReference type="Proteomes" id="UP001209878"/>
    </source>
</evidence>
<dbReference type="PRINTS" id="PR01862">
    <property type="entry name" value="BCL2FAMILY"/>
</dbReference>
<dbReference type="GO" id="GO:0008053">
    <property type="term" value="P:mitochondrial fusion"/>
    <property type="evidence" value="ECO:0007669"/>
    <property type="project" value="TreeGrafter"/>
</dbReference>
<dbReference type="InterPro" id="IPR036834">
    <property type="entry name" value="Bcl-2-like_sf"/>
</dbReference>
<accession>A0AAD9UEG0</accession>
<dbReference type="GO" id="GO:0005741">
    <property type="term" value="C:mitochondrial outer membrane"/>
    <property type="evidence" value="ECO:0007669"/>
    <property type="project" value="TreeGrafter"/>
</dbReference>
<gene>
    <name evidence="6" type="ORF">NP493_206g01001</name>
</gene>
<evidence type="ECO:0000313" key="6">
    <source>
        <dbReference type="EMBL" id="KAK2186306.1"/>
    </source>
</evidence>
<dbReference type="CDD" id="cd06845">
    <property type="entry name" value="Bcl-2_like"/>
    <property type="match status" value="1"/>
</dbReference>
<name>A0AAD9UEG0_RIDPI</name>
<dbReference type="InterPro" id="IPR002475">
    <property type="entry name" value="Bcl2-like"/>
</dbReference>
<comment type="similarity">
    <text evidence="1">Belongs to the Bcl-2 family.</text>
</comment>
<feature type="compositionally biased region" description="Basic and acidic residues" evidence="3">
    <location>
        <begin position="1"/>
        <end position="12"/>
    </location>
</feature>
<evidence type="ECO:0000256" key="3">
    <source>
        <dbReference type="SAM" id="MobiDB-lite"/>
    </source>
</evidence>
<dbReference type="AlphaFoldDB" id="A0AAD9UEG0"/>
<dbReference type="GO" id="GO:0097192">
    <property type="term" value="P:extrinsic apoptotic signaling pathway in absence of ligand"/>
    <property type="evidence" value="ECO:0007669"/>
    <property type="project" value="TreeGrafter"/>
</dbReference>
<dbReference type="SMART" id="SM00337">
    <property type="entry name" value="BCL"/>
    <property type="match status" value="1"/>
</dbReference>
<dbReference type="EMBL" id="JAODUO010000205">
    <property type="protein sequence ID" value="KAK2186306.1"/>
    <property type="molecule type" value="Genomic_DNA"/>
</dbReference>
<dbReference type="PROSITE" id="PS50062">
    <property type="entry name" value="BCL2_FAMILY"/>
    <property type="match status" value="1"/>
</dbReference>
<organism evidence="6 7">
    <name type="scientific">Ridgeia piscesae</name>
    <name type="common">Tubeworm</name>
    <dbReference type="NCBI Taxonomy" id="27915"/>
    <lineage>
        <taxon>Eukaryota</taxon>
        <taxon>Metazoa</taxon>
        <taxon>Spiralia</taxon>
        <taxon>Lophotrochozoa</taxon>
        <taxon>Annelida</taxon>
        <taxon>Polychaeta</taxon>
        <taxon>Sedentaria</taxon>
        <taxon>Canalipalpata</taxon>
        <taxon>Sabellida</taxon>
        <taxon>Siboglinidae</taxon>
        <taxon>Ridgeia</taxon>
    </lineage>
</organism>
<evidence type="ECO:0000256" key="2">
    <source>
        <dbReference type="ARBA" id="ARBA00022703"/>
    </source>
</evidence>
<dbReference type="GO" id="GO:0008630">
    <property type="term" value="P:intrinsic apoptotic signaling pathway in response to DNA damage"/>
    <property type="evidence" value="ECO:0007669"/>
    <property type="project" value="TreeGrafter"/>
</dbReference>
<reference evidence="6" key="1">
    <citation type="journal article" date="2023" name="Mol. Biol. Evol.">
        <title>Third-Generation Sequencing Reveals the Adaptive Role of the Epigenome in Three Deep-Sea Polychaetes.</title>
        <authorList>
            <person name="Perez M."/>
            <person name="Aroh O."/>
            <person name="Sun Y."/>
            <person name="Lan Y."/>
            <person name="Juniper S.K."/>
            <person name="Young C.R."/>
            <person name="Angers B."/>
            <person name="Qian P.Y."/>
        </authorList>
    </citation>
    <scope>NUCLEOTIDE SEQUENCE</scope>
    <source>
        <strain evidence="6">R07B-5</strain>
    </source>
</reference>
<evidence type="ECO:0000259" key="5">
    <source>
        <dbReference type="SMART" id="SM00337"/>
    </source>
</evidence>
<feature type="transmembrane region" description="Helical" evidence="4">
    <location>
        <begin position="187"/>
        <end position="210"/>
    </location>
</feature>
<sequence>MAEGGGGDKENPFHFGKKRKPSIKRTISRFDVGNQARLLLSQFVHDRMQSDGFLNAPTSEVLIEPGTPSGPPVEHVREVGLALRAIGDELDKDESLQHLIRQIPPDAPSQTFAMVAKEIFADGNFNWGRVVALFYFAYKMIAKAIQSKMNNIPIIRSIVEWVVNFIIDYVAPWIIERGGWSAIQEYFGTPSVQAMSVFMAGVLLSIYVFIKHS</sequence>
<dbReference type="SUPFAM" id="SSF56854">
    <property type="entry name" value="Bcl-2 inhibitors of programmed cell death"/>
    <property type="match status" value="1"/>
</dbReference>
<dbReference type="GO" id="GO:0051400">
    <property type="term" value="F:BH domain binding"/>
    <property type="evidence" value="ECO:0007669"/>
    <property type="project" value="TreeGrafter"/>
</dbReference>
<dbReference type="GO" id="GO:0001836">
    <property type="term" value="P:release of cytochrome c from mitochondria"/>
    <property type="evidence" value="ECO:0007669"/>
    <property type="project" value="TreeGrafter"/>
</dbReference>